<dbReference type="InterPro" id="IPR023366">
    <property type="entry name" value="ATP_synth_asu-like_sf"/>
</dbReference>
<evidence type="ECO:0000256" key="11">
    <source>
        <dbReference type="PROSITE-ProRule" id="PRU00524"/>
    </source>
</evidence>
<dbReference type="Pfam" id="PF00677">
    <property type="entry name" value="Lum_binding"/>
    <property type="match status" value="2"/>
</dbReference>
<evidence type="ECO:0000313" key="13">
    <source>
        <dbReference type="EMBL" id="NNH24421.1"/>
    </source>
</evidence>
<accession>A0A849BP22</accession>
<comment type="function">
    <text evidence="2">Catalyzes the dismutation of two molecules of 6,7-dimethyl-8-ribityllumazine, resulting in the formation of riboflavin and 5-amino-6-(D-ribitylamino)uracil.</text>
</comment>
<dbReference type="InterPro" id="IPR026017">
    <property type="entry name" value="Lumazine-bd_dom"/>
</dbReference>
<feature type="repeat" description="Lumazine-binding" evidence="11">
    <location>
        <begin position="1"/>
        <end position="97"/>
    </location>
</feature>
<organism evidence="13 14">
    <name type="scientific">Pseudokineococcus marinus</name>
    <dbReference type="NCBI Taxonomy" id="351215"/>
    <lineage>
        <taxon>Bacteria</taxon>
        <taxon>Bacillati</taxon>
        <taxon>Actinomycetota</taxon>
        <taxon>Actinomycetes</taxon>
        <taxon>Kineosporiales</taxon>
        <taxon>Kineosporiaceae</taxon>
        <taxon>Pseudokineococcus</taxon>
    </lineage>
</organism>
<dbReference type="EC" id="2.5.1.9" evidence="5 10"/>
<evidence type="ECO:0000256" key="2">
    <source>
        <dbReference type="ARBA" id="ARBA00002803"/>
    </source>
</evidence>
<dbReference type="GO" id="GO:0009231">
    <property type="term" value="P:riboflavin biosynthetic process"/>
    <property type="evidence" value="ECO:0007669"/>
    <property type="project" value="UniProtKB-KW"/>
</dbReference>
<evidence type="ECO:0000313" key="14">
    <source>
        <dbReference type="Proteomes" id="UP000555552"/>
    </source>
</evidence>
<dbReference type="Gene3D" id="2.40.30.20">
    <property type="match status" value="2"/>
</dbReference>
<dbReference type="NCBIfam" id="NF006767">
    <property type="entry name" value="PRK09289.1"/>
    <property type="match status" value="1"/>
</dbReference>
<dbReference type="CDD" id="cd00402">
    <property type="entry name" value="Riboflavin_synthase_like"/>
    <property type="match status" value="1"/>
</dbReference>
<gene>
    <name evidence="13" type="ORF">HLB09_15265</name>
</gene>
<dbReference type="GO" id="GO:0004746">
    <property type="term" value="F:riboflavin synthase activity"/>
    <property type="evidence" value="ECO:0007669"/>
    <property type="project" value="UniProtKB-UniRule"/>
</dbReference>
<dbReference type="EMBL" id="JABEMA010000349">
    <property type="protein sequence ID" value="NNH24421.1"/>
    <property type="molecule type" value="Genomic_DNA"/>
</dbReference>
<dbReference type="Proteomes" id="UP000555552">
    <property type="component" value="Unassembled WGS sequence"/>
</dbReference>
<dbReference type="PIRSF" id="PIRSF000498">
    <property type="entry name" value="Riboflavin_syn_A"/>
    <property type="match status" value="1"/>
</dbReference>
<protein>
    <recommendedName>
        <fullName evidence="6 10">Riboflavin synthase</fullName>
        <ecNumber evidence="5 10">2.5.1.9</ecNumber>
    </recommendedName>
</protein>
<dbReference type="PROSITE" id="PS51177">
    <property type="entry name" value="LUMAZINE_BIND"/>
    <property type="match status" value="2"/>
</dbReference>
<sequence>MFTGIVEERGEVVAIEVAGDDARLSVRGPLVVGDAREGDSIAVDGVCLTVTGEPEDGVFAVDVMGETLRRTSLGTRSPGDPVNLERALRADARLGGHVVQGHVDGVGHVVARTPFERWETVRVSVPTDLARYVAEKGSITVDGVSLTVTAVGDDGPAEGPGGLDLQGERSWLEVGLIPTTLAATTLGERRVGDPVNLEVDVLAKHVERLLASGALPGGPR</sequence>
<evidence type="ECO:0000256" key="10">
    <source>
        <dbReference type="NCBIfam" id="TIGR00187"/>
    </source>
</evidence>
<dbReference type="InterPro" id="IPR017938">
    <property type="entry name" value="Riboflavin_synthase-like_b-brl"/>
</dbReference>
<reference evidence="13 14" key="1">
    <citation type="submission" date="2020-05" db="EMBL/GenBank/DDBJ databases">
        <title>MicrobeNet Type strains.</title>
        <authorList>
            <person name="Nicholson A.C."/>
        </authorList>
    </citation>
    <scope>NUCLEOTIDE SEQUENCE [LARGE SCALE GENOMIC DNA]</scope>
    <source>
        <strain evidence="13 14">JCM 14547</strain>
    </source>
</reference>
<dbReference type="AlphaFoldDB" id="A0A849BP22"/>
<dbReference type="PANTHER" id="PTHR21098">
    <property type="entry name" value="RIBOFLAVIN SYNTHASE ALPHA CHAIN"/>
    <property type="match status" value="1"/>
</dbReference>
<evidence type="ECO:0000256" key="8">
    <source>
        <dbReference type="ARBA" id="ARBA00022679"/>
    </source>
</evidence>
<evidence type="ECO:0000256" key="5">
    <source>
        <dbReference type="ARBA" id="ARBA00012827"/>
    </source>
</evidence>
<comment type="subunit">
    <text evidence="4">Homotrimer.</text>
</comment>
<evidence type="ECO:0000256" key="1">
    <source>
        <dbReference type="ARBA" id="ARBA00000968"/>
    </source>
</evidence>
<feature type="repeat" description="Lumazine-binding" evidence="11">
    <location>
        <begin position="98"/>
        <end position="210"/>
    </location>
</feature>
<evidence type="ECO:0000256" key="3">
    <source>
        <dbReference type="ARBA" id="ARBA00004887"/>
    </source>
</evidence>
<dbReference type="FunFam" id="2.40.30.20:FF:000004">
    <property type="entry name" value="Riboflavin synthase, alpha subunit"/>
    <property type="match status" value="1"/>
</dbReference>
<keyword evidence="14" id="KW-1185">Reference proteome</keyword>
<comment type="pathway">
    <text evidence="3">Cofactor biosynthesis; riboflavin biosynthesis; riboflavin from 2-hydroxy-3-oxobutyl phosphate and 5-amino-6-(D-ribitylamino)uracil: step 2/2.</text>
</comment>
<proteinExistence type="predicted"/>
<comment type="caution">
    <text evidence="13">The sequence shown here is derived from an EMBL/GenBank/DDBJ whole genome shotgun (WGS) entry which is preliminary data.</text>
</comment>
<dbReference type="RefSeq" id="WP_171204172.1">
    <property type="nucleotide sequence ID" value="NZ_BAAANP010000032.1"/>
</dbReference>
<comment type="catalytic activity">
    <reaction evidence="1">
        <text>2 6,7-dimethyl-8-(1-D-ribityl)lumazine + H(+) = 5-amino-6-(D-ribitylamino)uracil + riboflavin</text>
        <dbReference type="Rhea" id="RHEA:20772"/>
        <dbReference type="ChEBI" id="CHEBI:15378"/>
        <dbReference type="ChEBI" id="CHEBI:15934"/>
        <dbReference type="ChEBI" id="CHEBI:57986"/>
        <dbReference type="ChEBI" id="CHEBI:58201"/>
        <dbReference type="EC" id="2.5.1.9"/>
    </reaction>
</comment>
<dbReference type="InterPro" id="IPR001783">
    <property type="entry name" value="Lumazine-bd"/>
</dbReference>
<evidence type="ECO:0000259" key="12">
    <source>
        <dbReference type="PROSITE" id="PS51177"/>
    </source>
</evidence>
<evidence type="ECO:0000256" key="4">
    <source>
        <dbReference type="ARBA" id="ARBA00011233"/>
    </source>
</evidence>
<dbReference type="PANTHER" id="PTHR21098:SF12">
    <property type="entry name" value="RIBOFLAVIN SYNTHASE"/>
    <property type="match status" value="1"/>
</dbReference>
<dbReference type="FunFam" id="2.40.30.20:FF:000003">
    <property type="entry name" value="Riboflavin synthase, alpha subunit"/>
    <property type="match status" value="1"/>
</dbReference>
<evidence type="ECO:0000256" key="9">
    <source>
        <dbReference type="ARBA" id="ARBA00022737"/>
    </source>
</evidence>
<evidence type="ECO:0000256" key="6">
    <source>
        <dbReference type="ARBA" id="ARBA00013950"/>
    </source>
</evidence>
<feature type="domain" description="Lumazine-binding" evidence="12">
    <location>
        <begin position="98"/>
        <end position="210"/>
    </location>
</feature>
<keyword evidence="8 13" id="KW-0808">Transferase</keyword>
<name>A0A849BP22_9ACTN</name>
<dbReference type="SUPFAM" id="SSF63380">
    <property type="entry name" value="Riboflavin synthase domain-like"/>
    <property type="match status" value="2"/>
</dbReference>
<keyword evidence="9" id="KW-0677">Repeat</keyword>
<keyword evidence="7" id="KW-0686">Riboflavin biosynthesis</keyword>
<feature type="domain" description="Lumazine-binding" evidence="12">
    <location>
        <begin position="1"/>
        <end position="97"/>
    </location>
</feature>
<dbReference type="NCBIfam" id="TIGR00187">
    <property type="entry name" value="ribE"/>
    <property type="match status" value="1"/>
</dbReference>
<evidence type="ECO:0000256" key="7">
    <source>
        <dbReference type="ARBA" id="ARBA00022619"/>
    </source>
</evidence>